<proteinExistence type="predicted"/>
<name>A0AC34Q2T8_9BILA</name>
<dbReference type="WBParaSite" id="JU765_v2.g12389.t1">
    <property type="protein sequence ID" value="JU765_v2.g12389.t1"/>
    <property type="gene ID" value="JU765_v2.g12389"/>
</dbReference>
<reference evidence="2" key="1">
    <citation type="submission" date="2022-11" db="UniProtKB">
        <authorList>
            <consortium name="WormBaseParasite"/>
        </authorList>
    </citation>
    <scope>IDENTIFICATION</scope>
</reference>
<organism evidence="1 2">
    <name type="scientific">Panagrolaimus sp. JU765</name>
    <dbReference type="NCBI Taxonomy" id="591449"/>
    <lineage>
        <taxon>Eukaryota</taxon>
        <taxon>Metazoa</taxon>
        <taxon>Ecdysozoa</taxon>
        <taxon>Nematoda</taxon>
        <taxon>Chromadorea</taxon>
        <taxon>Rhabditida</taxon>
        <taxon>Tylenchina</taxon>
        <taxon>Panagrolaimomorpha</taxon>
        <taxon>Panagrolaimoidea</taxon>
        <taxon>Panagrolaimidae</taxon>
        <taxon>Panagrolaimus</taxon>
    </lineage>
</organism>
<evidence type="ECO:0000313" key="2">
    <source>
        <dbReference type="WBParaSite" id="JU765_v2.g12389.t1"/>
    </source>
</evidence>
<accession>A0AC34Q2T8</accession>
<sequence length="409" mass="46418">MSCENCGGQGPGYPSPVEACKGPHEKILFVACPSTKPNEKPDGLVIIDVDPESPNYCKPISTLLFPNHGDEVHHMGWNACSSDFILLDSKTFQVVGTWLDRDIKPESELPKMNYDFWYQPGQNLMISTEWGTPNKIKKGFDPVHLKRGHYGNRIHIYDWRLREHKQTIQFIEGEGWLPFEVRFKHNPKDPNAFFGTALGGGLYHVYKESEHSTQMAARLAVSIPRKKVSNWALSEMPASIADLVISMDDNFLFFSCYLHGDVRMYDIRDPFNIKLVGQCFVGGSIHKESGIEVEKDAELTEQPDACYVKGRKVEGGPNMIQNSLDGKRLYVTTSLYRPWDNYFYPRLMKTGSVMVMLDVDNDLSHDSTDRLTLNPDFLVDFSDIFGNGVPYLAHEMRYPGGDCTSDIWP</sequence>
<evidence type="ECO:0000313" key="1">
    <source>
        <dbReference type="Proteomes" id="UP000887576"/>
    </source>
</evidence>
<dbReference type="Proteomes" id="UP000887576">
    <property type="component" value="Unplaced"/>
</dbReference>
<protein>
    <submittedName>
        <fullName evidence="2">Methanethiol oxidase</fullName>
    </submittedName>
</protein>